<reference evidence="1 2" key="1">
    <citation type="submission" date="2023-08" db="EMBL/GenBank/DDBJ databases">
        <title>Arthrobacter horti sp. nov., isolated from forest soil.</title>
        <authorList>
            <person name="Park M."/>
        </authorList>
    </citation>
    <scope>NUCLEOTIDE SEQUENCE [LARGE SCALE GENOMIC DNA]</scope>
    <source>
        <strain evidence="1 2">YJM1</strain>
    </source>
</reference>
<evidence type="ECO:0000313" key="1">
    <source>
        <dbReference type="EMBL" id="MDP5227977.1"/>
    </source>
</evidence>
<dbReference type="EMBL" id="JAVALS010000009">
    <property type="protein sequence ID" value="MDP5227977.1"/>
    <property type="molecule type" value="Genomic_DNA"/>
</dbReference>
<evidence type="ECO:0008006" key="3">
    <source>
        <dbReference type="Google" id="ProtNLM"/>
    </source>
</evidence>
<protein>
    <recommendedName>
        <fullName evidence="3">Release factor glutamine methyltransferase</fullName>
    </recommendedName>
</protein>
<evidence type="ECO:0000313" key="2">
    <source>
        <dbReference type="Proteomes" id="UP001232725"/>
    </source>
</evidence>
<organism evidence="1 2">
    <name type="scientific">Arthrobacter horti</name>
    <dbReference type="NCBI Taxonomy" id="3068273"/>
    <lineage>
        <taxon>Bacteria</taxon>
        <taxon>Bacillati</taxon>
        <taxon>Actinomycetota</taxon>
        <taxon>Actinomycetes</taxon>
        <taxon>Micrococcales</taxon>
        <taxon>Micrococcaceae</taxon>
        <taxon>Arthrobacter</taxon>
    </lineage>
</organism>
<comment type="caution">
    <text evidence="1">The sequence shown here is derived from an EMBL/GenBank/DDBJ whole genome shotgun (WGS) entry which is preliminary data.</text>
</comment>
<dbReference type="Gene3D" id="3.40.50.150">
    <property type="entry name" value="Vaccinia Virus protein VP39"/>
    <property type="match status" value="1"/>
</dbReference>
<dbReference type="PANTHER" id="PTHR18895">
    <property type="entry name" value="HEMK METHYLTRANSFERASE"/>
    <property type="match status" value="1"/>
</dbReference>
<name>A0ABT9IRK4_9MICC</name>
<keyword evidence="2" id="KW-1185">Reference proteome</keyword>
<gene>
    <name evidence="1" type="ORF">Q9R02_12495</name>
</gene>
<dbReference type="RefSeq" id="WP_305997029.1">
    <property type="nucleotide sequence ID" value="NZ_JAVALS010000009.1"/>
</dbReference>
<dbReference type="SUPFAM" id="SSF53335">
    <property type="entry name" value="S-adenosyl-L-methionine-dependent methyltransferases"/>
    <property type="match status" value="1"/>
</dbReference>
<sequence length="261" mass="27818">MTPATVDTASLILRLRAAGCVFAEEEAAILESVTDDAVELDALCLRRERGEPLEHLVGWVDFGGLRLTVGPGVFIPRQRSLFLAGLAVEASRAFDSPLVHEAFCGAAPLASWVRHHVPGARLQASDVDPVSLGFARRNLGEEAELFEGPGLTAIPAKHRGRIDVLAAVPPYVPLAEAEFMPHESREHEPGAAVFAGEDGLDFVRELMRDVGAWLSPGGRLLLELNRHQLPAAVAAAGDVGLAARGELSDDGQTAVVVAHRR</sequence>
<dbReference type="Proteomes" id="UP001232725">
    <property type="component" value="Unassembled WGS sequence"/>
</dbReference>
<accession>A0ABT9IRK4</accession>
<dbReference type="InterPro" id="IPR050320">
    <property type="entry name" value="N5-glutamine_MTase"/>
</dbReference>
<dbReference type="InterPro" id="IPR029063">
    <property type="entry name" value="SAM-dependent_MTases_sf"/>
</dbReference>
<dbReference type="PANTHER" id="PTHR18895:SF74">
    <property type="entry name" value="MTRF1L RELEASE FACTOR GLUTAMINE METHYLTRANSFERASE"/>
    <property type="match status" value="1"/>
</dbReference>
<proteinExistence type="predicted"/>